<keyword evidence="2" id="KW-0378">Hydrolase</keyword>
<dbReference type="PANTHER" id="PTHR42988:SF2">
    <property type="entry name" value="CYCLIC NUCLEOTIDE PHOSPHODIESTERASE CBUA0032-RELATED"/>
    <property type="match status" value="1"/>
</dbReference>
<dbReference type="SUPFAM" id="SSF56300">
    <property type="entry name" value="Metallo-dependent phosphatases"/>
    <property type="match status" value="1"/>
</dbReference>
<accession>A0A1M6BBT6</accession>
<gene>
    <name evidence="7" type="ORF">SAMN02745163_00309</name>
</gene>
<reference evidence="7 8" key="1">
    <citation type="submission" date="2016-11" db="EMBL/GenBank/DDBJ databases">
        <authorList>
            <person name="Jaros S."/>
            <person name="Januszkiewicz K."/>
            <person name="Wedrychowicz H."/>
        </authorList>
    </citation>
    <scope>NUCLEOTIDE SEQUENCE [LARGE SCALE GENOMIC DNA]</scope>
    <source>
        <strain evidence="7 8">DSM 21758</strain>
    </source>
</reference>
<evidence type="ECO:0000256" key="3">
    <source>
        <dbReference type="ARBA" id="ARBA00023004"/>
    </source>
</evidence>
<dbReference type="AlphaFoldDB" id="A0A1M6BBT6"/>
<dbReference type="SUPFAM" id="SSF51055">
    <property type="entry name" value="Carbohydrate binding domain"/>
    <property type="match status" value="2"/>
</dbReference>
<name>A0A1M6BBT6_9CLOT</name>
<dbReference type="EMBL" id="FQZB01000003">
    <property type="protein sequence ID" value="SHI46182.1"/>
    <property type="molecule type" value="Genomic_DNA"/>
</dbReference>
<evidence type="ECO:0000313" key="7">
    <source>
        <dbReference type="EMBL" id="SHI46182.1"/>
    </source>
</evidence>
<dbReference type="CDD" id="cd12214">
    <property type="entry name" value="ChiA1_BD"/>
    <property type="match status" value="2"/>
</dbReference>
<dbReference type="Pfam" id="PF02839">
    <property type="entry name" value="CBM_5_12"/>
    <property type="match status" value="2"/>
</dbReference>
<evidence type="ECO:0000313" key="8">
    <source>
        <dbReference type="Proteomes" id="UP000184310"/>
    </source>
</evidence>
<evidence type="ECO:0000256" key="5">
    <source>
        <dbReference type="SAM" id="Coils"/>
    </source>
</evidence>
<dbReference type="InterPro" id="IPR003961">
    <property type="entry name" value="FN3_dom"/>
</dbReference>
<dbReference type="GO" id="GO:0004553">
    <property type="term" value="F:hydrolase activity, hydrolyzing O-glycosyl compounds"/>
    <property type="evidence" value="ECO:0007669"/>
    <property type="project" value="InterPro"/>
</dbReference>
<dbReference type="Proteomes" id="UP000184310">
    <property type="component" value="Unassembled WGS sequence"/>
</dbReference>
<dbReference type="InterPro" id="IPR003610">
    <property type="entry name" value="CBM5/12"/>
</dbReference>
<keyword evidence="8" id="KW-1185">Reference proteome</keyword>
<dbReference type="CDD" id="cd00063">
    <property type="entry name" value="FN3"/>
    <property type="match status" value="1"/>
</dbReference>
<dbReference type="GO" id="GO:0005975">
    <property type="term" value="P:carbohydrate metabolic process"/>
    <property type="evidence" value="ECO:0007669"/>
    <property type="project" value="InterPro"/>
</dbReference>
<dbReference type="GO" id="GO:0030246">
    <property type="term" value="F:carbohydrate binding"/>
    <property type="evidence" value="ECO:0007669"/>
    <property type="project" value="InterPro"/>
</dbReference>
<dbReference type="STRING" id="1121302.SAMN02745163_00309"/>
<sequence>MKKWFNISSGLIAKLTGLALIMTVIPSGVFVEATEIGEKEDLVFSVMSDVHISNGPSSEDTKFQNALSIINSRTSGLDASIIAGDLTNSGSEAQYDRFMNIYNNYGNKSAQKLFVMGNHDYWNGLLPKDAQNLFKSKLGVELQTHKVIKGYHFIQVSTEAGATEGVFQDNLLKWLRGELEKAKKDNNKKPIFVTVHQHIKGTVYGSDDWGNKALYSVLKDYPQVVTFSGHSHYALNDERSIHQRDFTSVGTSSLSYMELESGKLGGSIPEGADKVSEGMLVKVHNNRVEVDRIDFTNNEDIKKPWIIENPSDKNLYIYTDERKNYRKRPYFNKDTKLEVDSVLENSAKVKFKQAIHDDLVHSYKIECFNKDKNVVDNVFSIFSGFYFGSKMPTELSVAVSGLNSNTNYEIRVYAIESFGLESEKPIVATIKTKKEGEIDENIKKPTADVYDFSFVNSKIVDKSSSKLTGEVIGNVKIEYEPNLKMEVAKFNGEDNNFIKVPFSSEQRGKISKSFSLETVFKMNKIGNQAIIENCEGGGIGFESTNDGTVEIWAHINGSYKRLGVKLEKDRYYHLLATYDGNEIAIYLNGNKVKSMAQTGDIYNPNMHFAIGADPNPNGGGTVLDGNIALARLYSKGLNASEARKLYKEYIARTNLNEVNTLVSKKPEIEEILLKIDSSNLEMIKKYSNQLQTLANEGVKIYSSIDTSKEQINEFLNKYNGVVKSYNDIIENVSNINQLLEKAKETISKEQGYDEIEKSLKNQIEITVNILKDKNTNVDILKNQYTVLKNEIDKYKVSLGEIKNIPNWNIGVNYKVQDKVKFNDKYYVCIMEHNSLESWKPNESNTLWSEMKNDYNSTKEYNNWKFNINYKIGDRVSYNGQVYKCNIGNLSQWNWNPERSSTMWTKIKDDK</sequence>
<protein>
    <submittedName>
        <fullName evidence="7">Carbohydrate binding domain-containing protein</fullName>
    </submittedName>
</protein>
<evidence type="ECO:0000256" key="1">
    <source>
        <dbReference type="ARBA" id="ARBA00022723"/>
    </source>
</evidence>
<proteinExistence type="inferred from homology"/>
<dbReference type="InterPro" id="IPR029052">
    <property type="entry name" value="Metallo-depent_PP-like"/>
</dbReference>
<evidence type="ECO:0000259" key="6">
    <source>
        <dbReference type="PROSITE" id="PS50853"/>
    </source>
</evidence>
<dbReference type="InterPro" id="IPR050884">
    <property type="entry name" value="CNP_phosphodiesterase-III"/>
</dbReference>
<dbReference type="OrthoDB" id="1645838at2"/>
<dbReference type="InterPro" id="IPR013783">
    <property type="entry name" value="Ig-like_fold"/>
</dbReference>
<dbReference type="Gene3D" id="2.60.40.10">
    <property type="entry name" value="Immunoglobulins"/>
    <property type="match status" value="1"/>
</dbReference>
<feature type="domain" description="Fibronectin type-III" evidence="6">
    <location>
        <begin position="333"/>
        <end position="435"/>
    </location>
</feature>
<dbReference type="Pfam" id="PF00041">
    <property type="entry name" value="fn3"/>
    <property type="match status" value="1"/>
</dbReference>
<dbReference type="SUPFAM" id="SSF49899">
    <property type="entry name" value="Concanavalin A-like lectins/glucanases"/>
    <property type="match status" value="1"/>
</dbReference>
<dbReference type="Gene3D" id="3.60.21.10">
    <property type="match status" value="1"/>
</dbReference>
<dbReference type="Gene3D" id="2.10.10.20">
    <property type="entry name" value="Carbohydrate-binding module superfamily 5/12"/>
    <property type="match status" value="2"/>
</dbReference>
<dbReference type="InterPro" id="IPR013320">
    <property type="entry name" value="ConA-like_dom_sf"/>
</dbReference>
<dbReference type="RefSeq" id="WP_072984584.1">
    <property type="nucleotide sequence ID" value="NZ_FQZB01000003.1"/>
</dbReference>
<dbReference type="Pfam" id="PF13385">
    <property type="entry name" value="Laminin_G_3"/>
    <property type="match status" value="1"/>
</dbReference>
<dbReference type="GO" id="GO:0005576">
    <property type="term" value="C:extracellular region"/>
    <property type="evidence" value="ECO:0007669"/>
    <property type="project" value="InterPro"/>
</dbReference>
<dbReference type="PROSITE" id="PS50853">
    <property type="entry name" value="FN3"/>
    <property type="match status" value="1"/>
</dbReference>
<dbReference type="Pfam" id="PF00149">
    <property type="entry name" value="Metallophos"/>
    <property type="match status" value="1"/>
</dbReference>
<keyword evidence="3" id="KW-0408">Iron</keyword>
<comment type="similarity">
    <text evidence="4">Belongs to the cyclic nucleotide phosphodiesterase class-III family.</text>
</comment>
<dbReference type="PANTHER" id="PTHR42988">
    <property type="entry name" value="PHOSPHOHYDROLASE"/>
    <property type="match status" value="1"/>
</dbReference>
<dbReference type="InterPro" id="IPR036116">
    <property type="entry name" value="FN3_sf"/>
</dbReference>
<keyword evidence="5" id="KW-0175">Coiled coil</keyword>
<organism evidence="7 8">
    <name type="scientific">Clostridium cavendishii DSM 21758</name>
    <dbReference type="NCBI Taxonomy" id="1121302"/>
    <lineage>
        <taxon>Bacteria</taxon>
        <taxon>Bacillati</taxon>
        <taxon>Bacillota</taxon>
        <taxon>Clostridia</taxon>
        <taxon>Eubacteriales</taxon>
        <taxon>Clostridiaceae</taxon>
        <taxon>Clostridium</taxon>
    </lineage>
</organism>
<evidence type="ECO:0000256" key="4">
    <source>
        <dbReference type="ARBA" id="ARBA00025742"/>
    </source>
</evidence>
<keyword evidence="1" id="KW-0479">Metal-binding</keyword>
<evidence type="ECO:0000256" key="2">
    <source>
        <dbReference type="ARBA" id="ARBA00022801"/>
    </source>
</evidence>
<dbReference type="InterPro" id="IPR036573">
    <property type="entry name" value="CBM_sf_5/12"/>
</dbReference>
<dbReference type="Gene3D" id="2.60.120.200">
    <property type="match status" value="1"/>
</dbReference>
<dbReference type="SUPFAM" id="SSF49265">
    <property type="entry name" value="Fibronectin type III"/>
    <property type="match status" value="1"/>
</dbReference>
<dbReference type="InterPro" id="IPR004843">
    <property type="entry name" value="Calcineurin-like_PHP"/>
</dbReference>
<dbReference type="GO" id="GO:0046872">
    <property type="term" value="F:metal ion binding"/>
    <property type="evidence" value="ECO:0007669"/>
    <property type="project" value="UniProtKB-KW"/>
</dbReference>
<feature type="coiled-coil region" evidence="5">
    <location>
        <begin position="770"/>
        <end position="797"/>
    </location>
</feature>